<accession>A0A1I5HN43</accession>
<dbReference type="GO" id="GO:0005886">
    <property type="term" value="C:plasma membrane"/>
    <property type="evidence" value="ECO:0007669"/>
    <property type="project" value="TreeGrafter"/>
</dbReference>
<dbReference type="STRING" id="655353.SAMN04488056_10724"/>
<dbReference type="OrthoDB" id="9810336at2"/>
<dbReference type="InterPro" id="IPR052165">
    <property type="entry name" value="Membrane_assoc_protease"/>
</dbReference>
<dbReference type="RefSeq" id="WP_090073206.1">
    <property type="nucleotide sequence ID" value="NZ_FOVR01000007.1"/>
</dbReference>
<dbReference type="Pfam" id="PF01957">
    <property type="entry name" value="NfeD"/>
    <property type="match status" value="1"/>
</dbReference>
<dbReference type="Proteomes" id="UP000199236">
    <property type="component" value="Unassembled WGS sequence"/>
</dbReference>
<comment type="subcellular location">
    <subcellularLocation>
        <location evidence="1">Membrane</location>
        <topology evidence="1">Multi-pass membrane protein</topology>
    </subcellularLocation>
</comment>
<keyword evidence="2 5" id="KW-0812">Transmembrane</keyword>
<evidence type="ECO:0000259" key="6">
    <source>
        <dbReference type="Pfam" id="PF01957"/>
    </source>
</evidence>
<evidence type="ECO:0000256" key="4">
    <source>
        <dbReference type="ARBA" id="ARBA00023136"/>
    </source>
</evidence>
<feature type="transmembrane region" description="Helical" evidence="5">
    <location>
        <begin position="6"/>
        <end position="24"/>
    </location>
</feature>
<dbReference type="PANTHER" id="PTHR33507">
    <property type="entry name" value="INNER MEMBRANE PROTEIN YBBJ"/>
    <property type="match status" value="1"/>
</dbReference>
<feature type="domain" description="NfeD-like C-terminal" evidence="6">
    <location>
        <begin position="94"/>
        <end position="146"/>
    </location>
</feature>
<dbReference type="Gene3D" id="2.40.50.140">
    <property type="entry name" value="Nucleic acid-binding proteins"/>
    <property type="match status" value="1"/>
</dbReference>
<evidence type="ECO:0000256" key="2">
    <source>
        <dbReference type="ARBA" id="ARBA00022692"/>
    </source>
</evidence>
<protein>
    <recommendedName>
        <fullName evidence="6">NfeD-like C-terminal domain-containing protein</fullName>
    </recommendedName>
</protein>
<keyword evidence="3 5" id="KW-1133">Transmembrane helix</keyword>
<evidence type="ECO:0000256" key="3">
    <source>
        <dbReference type="ARBA" id="ARBA00022989"/>
    </source>
</evidence>
<feature type="transmembrane region" description="Helical" evidence="5">
    <location>
        <begin position="56"/>
        <end position="76"/>
    </location>
</feature>
<evidence type="ECO:0000256" key="5">
    <source>
        <dbReference type="SAM" id="Phobius"/>
    </source>
</evidence>
<dbReference type="EMBL" id="FOVR01000007">
    <property type="protein sequence ID" value="SFO49738.1"/>
    <property type="molecule type" value="Genomic_DNA"/>
</dbReference>
<keyword evidence="8" id="KW-1185">Reference proteome</keyword>
<reference evidence="7 8" key="1">
    <citation type="submission" date="2016-10" db="EMBL/GenBank/DDBJ databases">
        <authorList>
            <person name="de Groot N.N."/>
        </authorList>
    </citation>
    <scope>NUCLEOTIDE SEQUENCE [LARGE SCALE GENOMIC DNA]</scope>
    <source>
        <strain evidence="7 8">CGMCC 1.9157</strain>
    </source>
</reference>
<evidence type="ECO:0000313" key="8">
    <source>
        <dbReference type="Proteomes" id="UP000199236"/>
    </source>
</evidence>
<proteinExistence type="predicted"/>
<feature type="transmembrane region" description="Helical" evidence="5">
    <location>
        <begin position="31"/>
        <end position="50"/>
    </location>
</feature>
<organism evidence="7 8">
    <name type="scientific">Cohaesibacter marisflavi</name>
    <dbReference type="NCBI Taxonomy" id="655353"/>
    <lineage>
        <taxon>Bacteria</taxon>
        <taxon>Pseudomonadati</taxon>
        <taxon>Pseudomonadota</taxon>
        <taxon>Alphaproteobacteria</taxon>
        <taxon>Hyphomicrobiales</taxon>
        <taxon>Cohaesibacteraceae</taxon>
    </lineage>
</organism>
<sequence length="155" mass="16730">MIAHWMVVLGPWFWVVVGVILLVLEILAPGTMFLWFGVAALIVGGLSFVIDFGWQSALILFAVLSLLSVIVGRFILSKTAKSGTDKPLLNDRAQALVGDVYQLDEPIVNGHGRVKVRDSYWRISGPDCPAGSRIKVIGGEGTELEVVLVGPDSQS</sequence>
<evidence type="ECO:0000256" key="1">
    <source>
        <dbReference type="ARBA" id="ARBA00004141"/>
    </source>
</evidence>
<dbReference type="InterPro" id="IPR012340">
    <property type="entry name" value="NA-bd_OB-fold"/>
</dbReference>
<evidence type="ECO:0000313" key="7">
    <source>
        <dbReference type="EMBL" id="SFO49738.1"/>
    </source>
</evidence>
<dbReference type="InterPro" id="IPR002810">
    <property type="entry name" value="NfeD-like_C"/>
</dbReference>
<gene>
    <name evidence="7" type="ORF">SAMN04488056_10724</name>
</gene>
<name>A0A1I5HN43_9HYPH</name>
<keyword evidence="4 5" id="KW-0472">Membrane</keyword>
<dbReference type="AlphaFoldDB" id="A0A1I5HN43"/>
<dbReference type="PANTHER" id="PTHR33507:SF3">
    <property type="entry name" value="INNER MEMBRANE PROTEIN YBBJ"/>
    <property type="match status" value="1"/>
</dbReference>